<dbReference type="InterPro" id="IPR000488">
    <property type="entry name" value="Death_dom"/>
</dbReference>
<evidence type="ECO:0000259" key="4">
    <source>
        <dbReference type="PROSITE" id="PS50017"/>
    </source>
</evidence>
<dbReference type="Gene3D" id="1.10.533.10">
    <property type="entry name" value="Death Domain, Fas"/>
    <property type="match status" value="1"/>
</dbReference>
<dbReference type="InterPro" id="IPR008271">
    <property type="entry name" value="Ser/Thr_kinase_AS"/>
</dbReference>
<keyword evidence="2" id="KW-1133">Transmembrane helix</keyword>
<dbReference type="Pfam" id="PF07714">
    <property type="entry name" value="PK_Tyr_Ser-Thr"/>
    <property type="match status" value="1"/>
</dbReference>
<dbReference type="GO" id="GO:0009893">
    <property type="term" value="P:positive regulation of metabolic process"/>
    <property type="evidence" value="ECO:0007669"/>
    <property type="project" value="UniProtKB-ARBA"/>
</dbReference>
<dbReference type="SUPFAM" id="SSF56112">
    <property type="entry name" value="Protein kinase-like (PK-like)"/>
    <property type="match status" value="1"/>
</dbReference>
<organism evidence="5 6">
    <name type="scientific">Monopterus albus</name>
    <name type="common">Swamp eel</name>
    <dbReference type="NCBI Taxonomy" id="43700"/>
    <lineage>
        <taxon>Eukaryota</taxon>
        <taxon>Metazoa</taxon>
        <taxon>Chordata</taxon>
        <taxon>Craniata</taxon>
        <taxon>Vertebrata</taxon>
        <taxon>Euteleostomi</taxon>
        <taxon>Actinopterygii</taxon>
        <taxon>Neopterygii</taxon>
        <taxon>Teleostei</taxon>
        <taxon>Neoteleostei</taxon>
        <taxon>Acanthomorphata</taxon>
        <taxon>Anabantaria</taxon>
        <taxon>Synbranchiformes</taxon>
        <taxon>Synbranchidae</taxon>
        <taxon>Monopterus</taxon>
    </lineage>
</organism>
<accession>A0A3Q3R8Y4</accession>
<dbReference type="PANTHER" id="PTHR44329:SF6">
    <property type="entry name" value="RECEPTOR-INTERACTING SERINE_THREONINE-PROTEIN KINASE 1"/>
    <property type="match status" value="1"/>
</dbReference>
<dbReference type="STRING" id="43700.ENSMALP00000029252"/>
<evidence type="ECO:0000259" key="3">
    <source>
        <dbReference type="PROSITE" id="PS50011"/>
    </source>
</evidence>
<feature type="domain" description="Protein kinase" evidence="3">
    <location>
        <begin position="126"/>
        <end position="399"/>
    </location>
</feature>
<dbReference type="GO" id="GO:0031349">
    <property type="term" value="P:positive regulation of defense response"/>
    <property type="evidence" value="ECO:0007669"/>
    <property type="project" value="UniProtKB-ARBA"/>
</dbReference>
<dbReference type="GO" id="GO:0071345">
    <property type="term" value="P:cellular response to cytokine stimulus"/>
    <property type="evidence" value="ECO:0007669"/>
    <property type="project" value="UniProtKB-ARBA"/>
</dbReference>
<dbReference type="AlphaFoldDB" id="A0A3Q3R8Y4"/>
<dbReference type="InterPro" id="IPR011009">
    <property type="entry name" value="Kinase-like_dom_sf"/>
</dbReference>
<dbReference type="GO" id="GO:0043123">
    <property type="term" value="P:positive regulation of canonical NF-kappaB signal transduction"/>
    <property type="evidence" value="ECO:0007669"/>
    <property type="project" value="UniProtKB-ARBA"/>
</dbReference>
<evidence type="ECO:0000313" key="5">
    <source>
        <dbReference type="Ensembl" id="ENSMALP00000029252.1"/>
    </source>
</evidence>
<evidence type="ECO:0008006" key="7">
    <source>
        <dbReference type="Google" id="ProtNLM"/>
    </source>
</evidence>
<feature type="domain" description="Death" evidence="4">
    <location>
        <begin position="686"/>
        <end position="772"/>
    </location>
</feature>
<dbReference type="InterPro" id="IPR025735">
    <property type="entry name" value="RHIM"/>
</dbReference>
<dbReference type="SUPFAM" id="SSF47986">
    <property type="entry name" value="DEATH domain"/>
    <property type="match status" value="1"/>
</dbReference>
<dbReference type="PROSITE" id="PS50017">
    <property type="entry name" value="DEATH_DOMAIN"/>
    <property type="match status" value="1"/>
</dbReference>
<feature type="region of interest" description="Disordered" evidence="1">
    <location>
        <begin position="459"/>
        <end position="483"/>
    </location>
</feature>
<keyword evidence="2" id="KW-0472">Membrane</keyword>
<dbReference type="InterPro" id="IPR000719">
    <property type="entry name" value="Prot_kinase_dom"/>
</dbReference>
<sequence length="779" mass="87862">MMTSKENSKGYLWPSPADRRWVVALTILQLCVQPVVMWRRNRLLFSWTDLFSLSILKFLELPLETQVGAGTGPGHLHCSQRLLPAQSCHCHDVSYHQGDTAGHTRQTVQGMATPSQSSLHMRSTDLIKKEPLDYGGFGEVYLCYHATLGQVVLKTVYTGPVRSEESKRSLLEEGNIMASLNHERVVKLLGVIMEDRDCSLVMELIPRGNLLVMLEAVCVPVSIKGRIIVEILEGMVYLTERRIIHKDIKPENILVDKDFHIKIADLGLATCQTWSRLTKQESCRKISMGQSAKQRGAGTLSYMAPEHLESIHTPSTEKSDVYSFAIVVWVILTGKEPYANARNDDHISQCVRKGDRPAEDLIPEDTPAEIIHLMKRCWNHNPLQRPTFHEAYNSFLPFYTEKLEPCVEEDLVHLRKSYEGPDELVEKMELLSVTHEDCPAPLVSSDRSVPVEASIEDLHGINNGPLMGSIQPDAKKSNSPSALDEKLHRELQYHKYGTYNCEHLDTSNSPDQKNSNPFLQNNFSTSDHTVRQPEPGKPTSVSSVHSWTKAEPVQPATNQEIWNEPAAEPMNSYLPTSFHMPVSTSFPSLSQLNQLHPHSHYDRQESWPVSDMFTADITLGRLLTPSKSGSLQDQGSFYIQNATGIQIGNNNMMSIRGYELSPNFVSVPTNSFIKEGLQKYEDYHVTEEHLDLVKDNLGSKWKQCARRLNLSDVEIQTIEHDNCRDGLSEMVHQMLEHWKMKEGSFGCTVGKLCRALDGYIKVDVIQRILDSCNCPSPIS</sequence>
<dbReference type="Pfam" id="PF00531">
    <property type="entry name" value="Death"/>
    <property type="match status" value="1"/>
</dbReference>
<evidence type="ECO:0000256" key="2">
    <source>
        <dbReference type="SAM" id="Phobius"/>
    </source>
</evidence>
<evidence type="ECO:0000256" key="1">
    <source>
        <dbReference type="SAM" id="MobiDB-lite"/>
    </source>
</evidence>
<name>A0A3Q3R8Y4_MONAL</name>
<feature type="region of interest" description="Disordered" evidence="1">
    <location>
        <begin position="502"/>
        <end position="556"/>
    </location>
</feature>
<dbReference type="GO" id="GO:0004706">
    <property type="term" value="F:JUN kinase kinase kinase activity"/>
    <property type="evidence" value="ECO:0007669"/>
    <property type="project" value="TreeGrafter"/>
</dbReference>
<feature type="compositionally biased region" description="Polar residues" evidence="1">
    <location>
        <begin position="506"/>
        <end position="527"/>
    </location>
</feature>
<reference evidence="5" key="1">
    <citation type="submission" date="2025-08" db="UniProtKB">
        <authorList>
            <consortium name="Ensembl"/>
        </authorList>
    </citation>
    <scope>IDENTIFICATION</scope>
</reference>
<dbReference type="Gene3D" id="1.10.510.10">
    <property type="entry name" value="Transferase(Phosphotransferase) domain 1"/>
    <property type="match status" value="1"/>
</dbReference>
<dbReference type="PROSITE" id="PS50011">
    <property type="entry name" value="PROTEIN_KINASE_DOM"/>
    <property type="match status" value="1"/>
</dbReference>
<keyword evidence="2" id="KW-0812">Transmembrane</keyword>
<dbReference type="Pfam" id="PF12721">
    <property type="entry name" value="RHIM"/>
    <property type="match status" value="1"/>
</dbReference>
<dbReference type="Proteomes" id="UP000261600">
    <property type="component" value="Unplaced"/>
</dbReference>
<dbReference type="Ensembl" id="ENSMALT00000029777.1">
    <property type="protein sequence ID" value="ENSMALP00000029252.1"/>
    <property type="gene ID" value="ENSMALG00000020236.1"/>
</dbReference>
<dbReference type="PROSITE" id="PS00108">
    <property type="entry name" value="PROTEIN_KINASE_ST"/>
    <property type="match status" value="1"/>
</dbReference>
<dbReference type="PANTHER" id="PTHR44329">
    <property type="entry name" value="SERINE/THREONINE-PROTEIN KINASE TNNI3K-RELATED"/>
    <property type="match status" value="1"/>
</dbReference>
<feature type="transmembrane region" description="Helical" evidence="2">
    <location>
        <begin position="21"/>
        <end position="38"/>
    </location>
</feature>
<protein>
    <recommendedName>
        <fullName evidence="7">Receptor (TNFRSF)-interacting serine-threonine kinase 1, like</fullName>
    </recommendedName>
</protein>
<dbReference type="FunFam" id="1.10.510.10:FF:000472">
    <property type="entry name" value="Receptor interacting serine/threonine kinase 1"/>
    <property type="match status" value="1"/>
</dbReference>
<dbReference type="GO" id="GO:0005524">
    <property type="term" value="F:ATP binding"/>
    <property type="evidence" value="ECO:0007669"/>
    <property type="project" value="InterPro"/>
</dbReference>
<reference evidence="5" key="2">
    <citation type="submission" date="2025-09" db="UniProtKB">
        <authorList>
            <consortium name="Ensembl"/>
        </authorList>
    </citation>
    <scope>IDENTIFICATION</scope>
</reference>
<proteinExistence type="predicted"/>
<dbReference type="InterPro" id="IPR001245">
    <property type="entry name" value="Ser-Thr/Tyr_kinase_cat_dom"/>
</dbReference>
<dbReference type="SMART" id="SM00005">
    <property type="entry name" value="DEATH"/>
    <property type="match status" value="1"/>
</dbReference>
<dbReference type="InterPro" id="IPR051681">
    <property type="entry name" value="Ser/Thr_Kinases-Pseudokinases"/>
</dbReference>
<dbReference type="SMART" id="SM00220">
    <property type="entry name" value="S_TKc"/>
    <property type="match status" value="1"/>
</dbReference>
<keyword evidence="6" id="KW-1185">Reference proteome</keyword>
<evidence type="ECO:0000313" key="6">
    <source>
        <dbReference type="Proteomes" id="UP000261600"/>
    </source>
</evidence>
<dbReference type="InterPro" id="IPR011029">
    <property type="entry name" value="DEATH-like_dom_sf"/>
</dbReference>